<dbReference type="InterPro" id="IPR033140">
    <property type="entry name" value="Lipase_GDXG_put_SER_AS"/>
</dbReference>
<comment type="caution">
    <text evidence="5">The sequence shown here is derived from an EMBL/GenBank/DDBJ whole genome shotgun (WGS) entry which is preliminary data.</text>
</comment>
<protein>
    <recommendedName>
        <fullName evidence="4">Alpha/beta hydrolase fold-3 domain-containing protein</fullName>
    </recommendedName>
</protein>
<gene>
    <name evidence="5" type="ORF">GCM10023165_47310</name>
</gene>
<dbReference type="PROSITE" id="PS01174">
    <property type="entry name" value="LIPASE_GDXG_SER"/>
    <property type="match status" value="1"/>
</dbReference>
<sequence>MASPGLFDSSPGFEPEAFASYAYPRVLDPQLAQLLEAQRVARGPVDRYALPFPEARLQLLQERRLGQTGEPAMQSIETSGLQVADRWVGLRWYHAGPAEADAVALVYLHGGGWCVGSNDTHDTVLRHLAVASALPVCGVDYSLAPEHPFPAALDDVRAVVDELLARHPRVVLAGDSAGANLVLAEAMRRRDAGAGEGIAALLLFYGVYAPLRESGSCAAYGGGQFGLSVAAQRRYLDAYLPTSASADARVFPLLGRLHGLPPAYLLAAELDLLLDDSVRLHHAMAAAGSRSVLRVCAGMNHGFLNHANLLGAAAGALREAGGFAAAVAGSL</sequence>
<reference evidence="6" key="1">
    <citation type="journal article" date="2019" name="Int. J. Syst. Evol. Microbiol.">
        <title>The Global Catalogue of Microorganisms (GCM) 10K type strain sequencing project: providing services to taxonomists for standard genome sequencing and annotation.</title>
        <authorList>
            <consortium name="The Broad Institute Genomics Platform"/>
            <consortium name="The Broad Institute Genome Sequencing Center for Infectious Disease"/>
            <person name="Wu L."/>
            <person name="Ma J."/>
        </authorList>
    </citation>
    <scope>NUCLEOTIDE SEQUENCE [LARGE SCALE GENOMIC DNA]</scope>
    <source>
        <strain evidence="6">JCM 17804</strain>
    </source>
</reference>
<evidence type="ECO:0000256" key="1">
    <source>
        <dbReference type="ARBA" id="ARBA00010515"/>
    </source>
</evidence>
<accession>A0ABP8IB84</accession>
<dbReference type="Proteomes" id="UP001500975">
    <property type="component" value="Unassembled WGS sequence"/>
</dbReference>
<evidence type="ECO:0000256" key="3">
    <source>
        <dbReference type="PROSITE-ProRule" id="PRU10038"/>
    </source>
</evidence>
<evidence type="ECO:0000313" key="6">
    <source>
        <dbReference type="Proteomes" id="UP001500975"/>
    </source>
</evidence>
<dbReference type="PANTHER" id="PTHR48081:SF30">
    <property type="entry name" value="ACETYL-HYDROLASE LIPR-RELATED"/>
    <property type="match status" value="1"/>
</dbReference>
<keyword evidence="2" id="KW-0378">Hydrolase</keyword>
<dbReference type="PANTHER" id="PTHR48081">
    <property type="entry name" value="AB HYDROLASE SUPERFAMILY PROTEIN C4A8.06C"/>
    <property type="match status" value="1"/>
</dbReference>
<keyword evidence="6" id="KW-1185">Reference proteome</keyword>
<feature type="domain" description="Alpha/beta hydrolase fold-3" evidence="4">
    <location>
        <begin position="105"/>
        <end position="304"/>
    </location>
</feature>
<feature type="active site" evidence="3">
    <location>
        <position position="176"/>
    </location>
</feature>
<dbReference type="Gene3D" id="3.40.50.1820">
    <property type="entry name" value="alpha/beta hydrolase"/>
    <property type="match status" value="1"/>
</dbReference>
<dbReference type="InterPro" id="IPR050300">
    <property type="entry name" value="GDXG_lipolytic_enzyme"/>
</dbReference>
<evidence type="ECO:0000259" key="4">
    <source>
        <dbReference type="Pfam" id="PF07859"/>
    </source>
</evidence>
<dbReference type="InterPro" id="IPR029058">
    <property type="entry name" value="AB_hydrolase_fold"/>
</dbReference>
<dbReference type="Pfam" id="PF07859">
    <property type="entry name" value="Abhydrolase_3"/>
    <property type="match status" value="1"/>
</dbReference>
<dbReference type="InterPro" id="IPR013094">
    <property type="entry name" value="AB_hydrolase_3"/>
</dbReference>
<organism evidence="5 6">
    <name type="scientific">Variovorax defluvii</name>
    <dbReference type="NCBI Taxonomy" id="913761"/>
    <lineage>
        <taxon>Bacteria</taxon>
        <taxon>Pseudomonadati</taxon>
        <taxon>Pseudomonadota</taxon>
        <taxon>Betaproteobacteria</taxon>
        <taxon>Burkholderiales</taxon>
        <taxon>Comamonadaceae</taxon>
        <taxon>Variovorax</taxon>
    </lineage>
</organism>
<name>A0ABP8IB84_9BURK</name>
<evidence type="ECO:0000313" key="5">
    <source>
        <dbReference type="EMBL" id="GAA4355310.1"/>
    </source>
</evidence>
<dbReference type="PROSITE" id="PS01173">
    <property type="entry name" value="LIPASE_GDXG_HIS"/>
    <property type="match status" value="1"/>
</dbReference>
<proteinExistence type="inferred from homology"/>
<dbReference type="SUPFAM" id="SSF53474">
    <property type="entry name" value="alpha/beta-Hydrolases"/>
    <property type="match status" value="1"/>
</dbReference>
<dbReference type="InterPro" id="IPR002168">
    <property type="entry name" value="Lipase_GDXG_HIS_AS"/>
</dbReference>
<comment type="similarity">
    <text evidence="1">Belongs to the 'GDXG' lipolytic enzyme family.</text>
</comment>
<evidence type="ECO:0000256" key="2">
    <source>
        <dbReference type="ARBA" id="ARBA00022801"/>
    </source>
</evidence>
<dbReference type="EMBL" id="BAABGJ010000080">
    <property type="protein sequence ID" value="GAA4355310.1"/>
    <property type="molecule type" value="Genomic_DNA"/>
</dbReference>